<dbReference type="InterPro" id="IPR036388">
    <property type="entry name" value="WH-like_DNA-bd_sf"/>
</dbReference>
<dbReference type="PANTHER" id="PTHR33204">
    <property type="entry name" value="TRANSCRIPTIONAL REGULATOR, MARR FAMILY"/>
    <property type="match status" value="1"/>
</dbReference>
<name>I8J5A5_9BACL</name>
<keyword evidence="1" id="KW-0805">Transcription regulation</keyword>
<reference evidence="5 6" key="1">
    <citation type="journal article" date="2012" name="J. Bacteriol.">
        <title>Genome of Bacillus macauensis ZFHKF-1, a Long-Chain-Forming Bacterium.</title>
        <authorList>
            <person name="Cai L."/>
            <person name="Zhang T."/>
        </authorList>
    </citation>
    <scope>NUCLEOTIDE SEQUENCE [LARGE SCALE GENOMIC DNA]</scope>
    <source>
        <strain evidence="5 6">ZFHKF-1</strain>
    </source>
</reference>
<evidence type="ECO:0000256" key="3">
    <source>
        <dbReference type="ARBA" id="ARBA00023163"/>
    </source>
</evidence>
<dbReference type="InterPro" id="IPR011991">
    <property type="entry name" value="ArsR-like_HTH"/>
</dbReference>
<evidence type="ECO:0000256" key="2">
    <source>
        <dbReference type="ARBA" id="ARBA00023125"/>
    </source>
</evidence>
<evidence type="ECO:0000313" key="5">
    <source>
        <dbReference type="EMBL" id="EIT86951.1"/>
    </source>
</evidence>
<dbReference type="AlphaFoldDB" id="I8J5A5"/>
<sequence>MSEKLYSNEFDATMQMISGKWKVMILYELHEHPMRRFSELQRYIKDISHKTLSNQLRQMEEDDLLVRTVYPEVPPRVEYSLSAKGTSLIPLLEMICNWGLEHVPPQQIKRLLCDE</sequence>
<dbReference type="InterPro" id="IPR036390">
    <property type="entry name" value="WH_DNA-bd_sf"/>
</dbReference>
<keyword evidence="2" id="KW-0238">DNA-binding</keyword>
<dbReference type="PROSITE" id="PS51118">
    <property type="entry name" value="HTH_HXLR"/>
    <property type="match status" value="1"/>
</dbReference>
<dbReference type="STRING" id="1196324.A374_01809"/>
<gene>
    <name evidence="5" type="ORF">A374_01809</name>
</gene>
<dbReference type="eggNOG" id="COG1733">
    <property type="taxonomic scope" value="Bacteria"/>
</dbReference>
<evidence type="ECO:0000313" key="6">
    <source>
        <dbReference type="Proteomes" id="UP000004080"/>
    </source>
</evidence>
<dbReference type="InterPro" id="IPR002577">
    <property type="entry name" value="HTH_HxlR"/>
</dbReference>
<dbReference type="Gene3D" id="1.10.10.10">
    <property type="entry name" value="Winged helix-like DNA-binding domain superfamily/Winged helix DNA-binding domain"/>
    <property type="match status" value="1"/>
</dbReference>
<dbReference type="RefSeq" id="WP_007200463.1">
    <property type="nucleotide sequence ID" value="NZ_AKKV01000019.1"/>
</dbReference>
<evidence type="ECO:0000256" key="1">
    <source>
        <dbReference type="ARBA" id="ARBA00023015"/>
    </source>
</evidence>
<accession>I8J5A5</accession>
<evidence type="ECO:0000259" key="4">
    <source>
        <dbReference type="PROSITE" id="PS51118"/>
    </source>
</evidence>
<dbReference type="EMBL" id="AKKV01000019">
    <property type="protein sequence ID" value="EIT86951.1"/>
    <property type="molecule type" value="Genomic_DNA"/>
</dbReference>
<dbReference type="OrthoDB" id="9791143at2"/>
<keyword evidence="3" id="KW-0804">Transcription</keyword>
<dbReference type="PANTHER" id="PTHR33204:SF29">
    <property type="entry name" value="TRANSCRIPTIONAL REGULATOR"/>
    <property type="match status" value="1"/>
</dbReference>
<dbReference type="Proteomes" id="UP000004080">
    <property type="component" value="Unassembled WGS sequence"/>
</dbReference>
<organism evidence="5 6">
    <name type="scientific">Fictibacillus macauensis ZFHKF-1</name>
    <dbReference type="NCBI Taxonomy" id="1196324"/>
    <lineage>
        <taxon>Bacteria</taxon>
        <taxon>Bacillati</taxon>
        <taxon>Bacillota</taxon>
        <taxon>Bacilli</taxon>
        <taxon>Bacillales</taxon>
        <taxon>Fictibacillaceae</taxon>
        <taxon>Fictibacillus</taxon>
    </lineage>
</organism>
<dbReference type="Pfam" id="PF01638">
    <property type="entry name" value="HxlR"/>
    <property type="match status" value="1"/>
</dbReference>
<proteinExistence type="predicted"/>
<dbReference type="PATRIC" id="fig|1196324.3.peg.359"/>
<protein>
    <submittedName>
        <fullName evidence="5">HTH-type transcriptional regulator</fullName>
    </submittedName>
</protein>
<dbReference type="CDD" id="cd00090">
    <property type="entry name" value="HTH_ARSR"/>
    <property type="match status" value="1"/>
</dbReference>
<keyword evidence="6" id="KW-1185">Reference proteome</keyword>
<feature type="domain" description="HTH hxlR-type" evidence="4">
    <location>
        <begin position="8"/>
        <end position="107"/>
    </location>
</feature>
<comment type="caution">
    <text evidence="5">The sequence shown here is derived from an EMBL/GenBank/DDBJ whole genome shotgun (WGS) entry which is preliminary data.</text>
</comment>
<dbReference type="SUPFAM" id="SSF46785">
    <property type="entry name" value="Winged helix' DNA-binding domain"/>
    <property type="match status" value="1"/>
</dbReference>
<dbReference type="GO" id="GO:0003677">
    <property type="term" value="F:DNA binding"/>
    <property type="evidence" value="ECO:0007669"/>
    <property type="project" value="UniProtKB-KW"/>
</dbReference>